<dbReference type="Proteomes" id="UP001497623">
    <property type="component" value="Unassembled WGS sequence"/>
</dbReference>
<dbReference type="GO" id="GO:0005886">
    <property type="term" value="C:plasma membrane"/>
    <property type="evidence" value="ECO:0007669"/>
    <property type="project" value="UniProtKB-SubCell"/>
</dbReference>
<accession>A0AAV2QE29</accession>
<dbReference type="InterPro" id="IPR038550">
    <property type="entry name" value="GPCR_3_9-Cys_sf"/>
</dbReference>
<dbReference type="Pfam" id="PF00003">
    <property type="entry name" value="7tm_3"/>
    <property type="match status" value="1"/>
</dbReference>
<dbReference type="InterPro" id="IPR001828">
    <property type="entry name" value="ANF_lig-bd_rcpt"/>
</dbReference>
<reference evidence="14 15" key="1">
    <citation type="submission" date="2024-05" db="EMBL/GenBank/DDBJ databases">
        <authorList>
            <person name="Wallberg A."/>
        </authorList>
    </citation>
    <scope>NUCLEOTIDE SEQUENCE [LARGE SCALE GENOMIC DNA]</scope>
</reference>
<dbReference type="InterPro" id="IPR011500">
    <property type="entry name" value="GPCR_3_9-Cys_dom"/>
</dbReference>
<evidence type="ECO:0000256" key="7">
    <source>
        <dbReference type="ARBA" id="ARBA00023040"/>
    </source>
</evidence>
<dbReference type="PANTHER" id="PTHR24060">
    <property type="entry name" value="METABOTROPIC GLUTAMATE RECEPTOR"/>
    <property type="match status" value="1"/>
</dbReference>
<feature type="transmembrane region" description="Helical" evidence="12">
    <location>
        <begin position="339"/>
        <end position="365"/>
    </location>
</feature>
<dbReference type="EMBL" id="CAXKWB010006334">
    <property type="protein sequence ID" value="CAL4082358.1"/>
    <property type="molecule type" value="Genomic_DNA"/>
</dbReference>
<comment type="similarity">
    <text evidence="2">Belongs to the G-protein coupled receptor 3 family.</text>
</comment>
<keyword evidence="6 12" id="KW-1133">Transmembrane helix</keyword>
<keyword evidence="3" id="KW-1003">Cell membrane</keyword>
<dbReference type="AlphaFoldDB" id="A0AAV2QE29"/>
<organism evidence="14 15">
    <name type="scientific">Meganyctiphanes norvegica</name>
    <name type="common">Northern krill</name>
    <name type="synonym">Thysanopoda norvegica</name>
    <dbReference type="NCBI Taxonomy" id="48144"/>
    <lineage>
        <taxon>Eukaryota</taxon>
        <taxon>Metazoa</taxon>
        <taxon>Ecdysozoa</taxon>
        <taxon>Arthropoda</taxon>
        <taxon>Crustacea</taxon>
        <taxon>Multicrustacea</taxon>
        <taxon>Malacostraca</taxon>
        <taxon>Eumalacostraca</taxon>
        <taxon>Eucarida</taxon>
        <taxon>Euphausiacea</taxon>
        <taxon>Euphausiidae</taxon>
        <taxon>Meganyctiphanes</taxon>
    </lineage>
</organism>
<keyword evidence="10" id="KW-0325">Glycoprotein</keyword>
<dbReference type="PRINTS" id="PR00248">
    <property type="entry name" value="GPCRMGR"/>
</dbReference>
<proteinExistence type="inferred from homology"/>
<dbReference type="SUPFAM" id="SSF53822">
    <property type="entry name" value="Periplasmic binding protein-like I"/>
    <property type="match status" value="1"/>
</dbReference>
<keyword evidence="4 12" id="KW-0812">Transmembrane</keyword>
<evidence type="ECO:0000256" key="4">
    <source>
        <dbReference type="ARBA" id="ARBA00022692"/>
    </source>
</evidence>
<dbReference type="PRINTS" id="PR00593">
    <property type="entry name" value="MTABOTROPICR"/>
</dbReference>
<comment type="subcellular location">
    <subcellularLocation>
        <location evidence="1">Cell membrane</location>
        <topology evidence="1">Multi-pass membrane protein</topology>
    </subcellularLocation>
</comment>
<evidence type="ECO:0000256" key="2">
    <source>
        <dbReference type="ARBA" id="ARBA00007242"/>
    </source>
</evidence>
<feature type="non-terminal residue" evidence="14">
    <location>
        <position position="429"/>
    </location>
</feature>
<dbReference type="Gene3D" id="2.10.50.30">
    <property type="entry name" value="GPCR, family 3, nine cysteines domain"/>
    <property type="match status" value="1"/>
</dbReference>
<evidence type="ECO:0000256" key="11">
    <source>
        <dbReference type="ARBA" id="ARBA00023224"/>
    </source>
</evidence>
<dbReference type="Gene3D" id="3.40.50.2300">
    <property type="match status" value="2"/>
</dbReference>
<dbReference type="PROSITE" id="PS50259">
    <property type="entry name" value="G_PROTEIN_RECEP_F3_4"/>
    <property type="match status" value="1"/>
</dbReference>
<evidence type="ECO:0000256" key="3">
    <source>
        <dbReference type="ARBA" id="ARBA00022475"/>
    </source>
</evidence>
<evidence type="ECO:0000256" key="12">
    <source>
        <dbReference type="SAM" id="Phobius"/>
    </source>
</evidence>
<keyword evidence="9" id="KW-0675">Receptor</keyword>
<keyword evidence="8 12" id="KW-0472">Membrane</keyword>
<keyword evidence="15" id="KW-1185">Reference proteome</keyword>
<evidence type="ECO:0000256" key="8">
    <source>
        <dbReference type="ARBA" id="ARBA00023136"/>
    </source>
</evidence>
<dbReference type="InterPro" id="IPR017978">
    <property type="entry name" value="GPCR_3_C"/>
</dbReference>
<evidence type="ECO:0000313" key="14">
    <source>
        <dbReference type="EMBL" id="CAL4082358.1"/>
    </source>
</evidence>
<dbReference type="FunFam" id="2.10.50.30:FF:000004">
    <property type="entry name" value="Taste receptor type 1 member 3-like protein"/>
    <property type="match status" value="1"/>
</dbReference>
<name>A0AAV2QE29_MEGNR</name>
<evidence type="ECO:0000259" key="13">
    <source>
        <dbReference type="PROSITE" id="PS50259"/>
    </source>
</evidence>
<comment type="caution">
    <text evidence="14">The sequence shown here is derived from an EMBL/GenBank/DDBJ whole genome shotgun (WGS) entry which is preliminary data.</text>
</comment>
<feature type="transmembrane region" description="Helical" evidence="12">
    <location>
        <begin position="405"/>
        <end position="424"/>
    </location>
</feature>
<dbReference type="InterPro" id="IPR028082">
    <property type="entry name" value="Peripla_BP_I"/>
</dbReference>
<dbReference type="GO" id="GO:0004930">
    <property type="term" value="F:G protein-coupled receptor activity"/>
    <property type="evidence" value="ECO:0007669"/>
    <property type="project" value="UniProtKB-KW"/>
</dbReference>
<sequence length="429" mass="48341">MTSTSDFDGIIERLYSKPQARVVIMFVDEDNTRRLLAAAIKAGKAGHFLWVGSDSWGAKIHPVRDQEEAATGAITILPQRTGLTGFDNYLRSLRPKVRGTPCMAGIEQGLERNCRNVWFKEFWTNHFNCTFREKLPPGRMRCEIEDWSIKHEQEGLVPFVVDAVYALAHALHNLIEDKCGFPELCDAVLPAPSGAEMLQYIRNVSFIGRQGREVKFNQDGDAPGSYSIFQYQKIREDAYDYVHIGNWTESLQLDKTRLVFSSHVGNETLWPTSICSTACPPGSIRNFQDACCWSCVPCPEDSYINNDTCVPCELGWAPDKEWHGCYKLTPEHLTWSDPWAIVPVVFSALGLVWTLFTLAVFVRYNTTPVIMASGRELCYVLLTGIALCYLMTFIILAPPTIFTCVLLRIGLGFCLSISYSAIFTKTNRI</sequence>
<keyword evidence="7" id="KW-0297">G-protein coupled receptor</keyword>
<evidence type="ECO:0000256" key="10">
    <source>
        <dbReference type="ARBA" id="ARBA00023180"/>
    </source>
</evidence>
<feature type="domain" description="G-protein coupled receptors family 3 profile" evidence="13">
    <location>
        <begin position="339"/>
        <end position="429"/>
    </location>
</feature>
<dbReference type="Pfam" id="PF01094">
    <property type="entry name" value="ANF_receptor"/>
    <property type="match status" value="1"/>
</dbReference>
<protein>
    <recommendedName>
        <fullName evidence="13">G-protein coupled receptors family 3 profile domain-containing protein</fullName>
    </recommendedName>
</protein>
<keyword evidence="11" id="KW-0807">Transducer</keyword>
<dbReference type="InterPro" id="IPR050726">
    <property type="entry name" value="mGluR"/>
</dbReference>
<gene>
    <name evidence="14" type="ORF">MNOR_LOCUS11870</name>
</gene>
<evidence type="ECO:0000256" key="5">
    <source>
        <dbReference type="ARBA" id="ARBA00022729"/>
    </source>
</evidence>
<evidence type="ECO:0000256" key="9">
    <source>
        <dbReference type="ARBA" id="ARBA00023170"/>
    </source>
</evidence>
<evidence type="ECO:0000256" key="1">
    <source>
        <dbReference type="ARBA" id="ARBA00004651"/>
    </source>
</evidence>
<dbReference type="InterPro" id="IPR000162">
    <property type="entry name" value="GPCR_3_mtglu_rcpt"/>
</dbReference>
<evidence type="ECO:0000256" key="6">
    <source>
        <dbReference type="ARBA" id="ARBA00022989"/>
    </source>
</evidence>
<feature type="transmembrane region" description="Helical" evidence="12">
    <location>
        <begin position="377"/>
        <end position="399"/>
    </location>
</feature>
<dbReference type="InterPro" id="IPR000337">
    <property type="entry name" value="GPCR_3"/>
</dbReference>
<evidence type="ECO:0000313" key="15">
    <source>
        <dbReference type="Proteomes" id="UP001497623"/>
    </source>
</evidence>
<dbReference type="Pfam" id="PF07562">
    <property type="entry name" value="NCD3G"/>
    <property type="match status" value="1"/>
</dbReference>
<keyword evidence="5" id="KW-0732">Signal</keyword>